<evidence type="ECO:0000313" key="2">
    <source>
        <dbReference type="Proteomes" id="UP000218263"/>
    </source>
</evidence>
<evidence type="ECO:0000313" key="1">
    <source>
        <dbReference type="EMBL" id="BAU54601.1"/>
    </source>
</evidence>
<dbReference type="KEGG" id="mgot:MgSA37_02777"/>
<name>A0A0X8X2V9_9SPHI</name>
<gene>
    <name evidence="1" type="ORF">MgSA37_02777</name>
</gene>
<accession>A0A0X8X2V9</accession>
<dbReference type="Proteomes" id="UP000218263">
    <property type="component" value="Chromosome"/>
</dbReference>
<protein>
    <submittedName>
        <fullName evidence="1">Uncharacterized protein</fullName>
    </submittedName>
</protein>
<sequence length="30" mass="3391">MITRLTLEQKLQAVILAIICFVAVADYLIK</sequence>
<dbReference type="EMBL" id="AP017313">
    <property type="protein sequence ID" value="BAU54601.1"/>
    <property type="molecule type" value="Genomic_DNA"/>
</dbReference>
<organism evidence="1 2">
    <name type="scientific">Mucilaginibacter gotjawali</name>
    <dbReference type="NCBI Taxonomy" id="1550579"/>
    <lineage>
        <taxon>Bacteria</taxon>
        <taxon>Pseudomonadati</taxon>
        <taxon>Bacteroidota</taxon>
        <taxon>Sphingobacteriia</taxon>
        <taxon>Sphingobacteriales</taxon>
        <taxon>Sphingobacteriaceae</taxon>
        <taxon>Mucilaginibacter</taxon>
    </lineage>
</organism>
<dbReference type="AlphaFoldDB" id="A0A0X8X2V9"/>
<proteinExistence type="predicted"/>
<keyword evidence="2" id="KW-1185">Reference proteome</keyword>
<reference evidence="1 2" key="1">
    <citation type="submission" date="2015-12" db="EMBL/GenBank/DDBJ databases">
        <title>Genome sequence of Mucilaginibacter gotjawali.</title>
        <authorList>
            <person name="Lee J.S."/>
            <person name="Lee K.C."/>
            <person name="Kim K.K."/>
            <person name="Lee B.W."/>
        </authorList>
    </citation>
    <scope>NUCLEOTIDE SEQUENCE [LARGE SCALE GENOMIC DNA]</scope>
    <source>
        <strain evidence="1 2">SA3-7</strain>
    </source>
</reference>